<evidence type="ECO:0000256" key="1">
    <source>
        <dbReference type="SAM" id="MobiDB-lite"/>
    </source>
</evidence>
<dbReference type="AlphaFoldDB" id="A0A0L0VP70"/>
<evidence type="ECO:0000313" key="3">
    <source>
        <dbReference type="Proteomes" id="UP000054564"/>
    </source>
</evidence>
<dbReference type="STRING" id="1165861.A0A0L0VP70"/>
<reference evidence="3" key="1">
    <citation type="submission" date="2014-03" db="EMBL/GenBank/DDBJ databases">
        <title>The Genome Sequence of Puccinia striiformis f. sp. tritici PST-78.</title>
        <authorList>
            <consortium name="The Broad Institute Genome Sequencing Platform"/>
            <person name="Cuomo C."/>
            <person name="Hulbert S."/>
            <person name="Chen X."/>
            <person name="Walker B."/>
            <person name="Young S.K."/>
            <person name="Zeng Q."/>
            <person name="Gargeya S."/>
            <person name="Fitzgerald M."/>
            <person name="Haas B."/>
            <person name="Abouelleil A."/>
            <person name="Alvarado L."/>
            <person name="Arachchi H.M."/>
            <person name="Berlin A.M."/>
            <person name="Chapman S.B."/>
            <person name="Goldberg J."/>
            <person name="Griggs A."/>
            <person name="Gujja S."/>
            <person name="Hansen M."/>
            <person name="Howarth C."/>
            <person name="Imamovic A."/>
            <person name="Larimer J."/>
            <person name="McCowan C."/>
            <person name="Montmayeur A."/>
            <person name="Murphy C."/>
            <person name="Neiman D."/>
            <person name="Pearson M."/>
            <person name="Priest M."/>
            <person name="Roberts A."/>
            <person name="Saif S."/>
            <person name="Shea T."/>
            <person name="Sisk P."/>
            <person name="Sykes S."/>
            <person name="Wortman J."/>
            <person name="Nusbaum C."/>
            <person name="Birren B."/>
        </authorList>
    </citation>
    <scope>NUCLEOTIDE SEQUENCE [LARGE SCALE GENOMIC DNA]</scope>
    <source>
        <strain evidence="3">race PST-78</strain>
    </source>
</reference>
<dbReference type="EMBL" id="AJIL01000033">
    <property type="protein sequence ID" value="KNF00987.1"/>
    <property type="molecule type" value="Genomic_DNA"/>
</dbReference>
<gene>
    <name evidence="2" type="ORF">PSTG_05881</name>
</gene>
<protein>
    <submittedName>
        <fullName evidence="2">Uncharacterized protein</fullName>
    </submittedName>
</protein>
<name>A0A0L0VP70_9BASI</name>
<evidence type="ECO:0000313" key="2">
    <source>
        <dbReference type="EMBL" id="KNF00987.1"/>
    </source>
</evidence>
<dbReference type="PANTHER" id="PTHR31912:SF34">
    <property type="entry name" value="NOTOCHORD-RELATED PROTEIN"/>
    <property type="match status" value="1"/>
</dbReference>
<comment type="caution">
    <text evidence="2">The sequence shown here is derived from an EMBL/GenBank/DDBJ whole genome shotgun (WGS) entry which is preliminary data.</text>
</comment>
<dbReference type="OrthoDB" id="2506088at2759"/>
<feature type="compositionally biased region" description="Low complexity" evidence="1">
    <location>
        <begin position="37"/>
        <end position="49"/>
    </location>
</feature>
<feature type="region of interest" description="Disordered" evidence="1">
    <location>
        <begin position="26"/>
        <end position="95"/>
    </location>
</feature>
<dbReference type="Proteomes" id="UP000054564">
    <property type="component" value="Unassembled WGS sequence"/>
</dbReference>
<feature type="compositionally biased region" description="Basic and acidic residues" evidence="1">
    <location>
        <begin position="83"/>
        <end position="95"/>
    </location>
</feature>
<feature type="region of interest" description="Disordered" evidence="1">
    <location>
        <begin position="107"/>
        <end position="138"/>
    </location>
</feature>
<keyword evidence="3" id="KW-1185">Reference proteome</keyword>
<proteinExistence type="predicted"/>
<organism evidence="2 3">
    <name type="scientific">Puccinia striiformis f. sp. tritici PST-78</name>
    <dbReference type="NCBI Taxonomy" id="1165861"/>
    <lineage>
        <taxon>Eukaryota</taxon>
        <taxon>Fungi</taxon>
        <taxon>Dikarya</taxon>
        <taxon>Basidiomycota</taxon>
        <taxon>Pucciniomycotina</taxon>
        <taxon>Pucciniomycetes</taxon>
        <taxon>Pucciniales</taxon>
        <taxon>Pucciniaceae</taxon>
        <taxon>Puccinia</taxon>
    </lineage>
</organism>
<feature type="compositionally biased region" description="Polar residues" evidence="1">
    <location>
        <begin position="118"/>
        <end position="138"/>
    </location>
</feature>
<sequence>MASHKTSARHRTKLAQLNAFYQMTAAGLGGSTHQNKPDQQSPSGGPPSDIDIEDNYIPAEQEDKSLSEEDDDQGIDLGQFGYRPDESDSESDGRLDIEDWSWSGEQTLGEDFEPNEQDIPTTGSTSRPQRTRRVPTSSPWYPFPSLDHLIGSLILGQLHSIMPPDLYNHLQVILTLRHVNLPHWDTLRRMRSRMRSMLKIEPSENQLVLLNKTFTLNVQSIVGNELANPIVAQHLEFYPHDPCGRDVFALYQSQKWREELGPNSRVQMVPSEGKHFYIYEPVGLKDPRAPIVVPICFYKYQNTLFSKCIKPKGGLRANAPAGSRQFDLHLSSMIPWFHPDLIEIPVDQFQKTYSELTTYYGDSYVELCGNRFIACGSGLQRVDIPIPNPWRVCAGGKIIRHVPVTLYADDTSGNKSKRWNKHAGPLEIGEPIIDEINKVSQEGYVAYDALLEEEVLMVVVPLCFLADSPMAAEVTNTPNPGSSNNPCQTSLVYHGFQNPAIGLKLKPAPIGAWISSQTDTVKEQERKLQLYGLRDRISLELAEHKRDNLEDRLWIIQIEDQTPHRKKNPWLKLLSFDGTKDTPMEVLHVILLGPVKYLWCDFMGRITPTQLPQLEARWRAFNTDGLNIPQIQPRYMIAHWKSFVGKEFWVVLQAAPFVMFPFMDTDMKLIWSALCALGSYVFQTCIKDMDTYIRELKNHIQHFEFHLVKMSGRWANKPKIHMIIHLEESILRFGPASLFATEKFESFNGIVRENSIHSNRLSPGRDIAIAFCDAKIMRLLMSGARLYDHETKRYFKSSPQVTNLFRNNPLIQKSMGYQQERMTSFSKYPCQHGHRGPQPSTADIPEVLRQHYPNREIMMISALNLNEKNTIRPGSFVLVSILQAAS</sequence>
<dbReference type="PANTHER" id="PTHR31912">
    <property type="entry name" value="IP13529P"/>
    <property type="match status" value="1"/>
</dbReference>
<accession>A0A0L0VP70</accession>